<keyword evidence="1" id="KW-0479">Metal-binding</keyword>
<dbReference type="Pfam" id="PF05485">
    <property type="entry name" value="THAP"/>
    <property type="match status" value="1"/>
</dbReference>
<evidence type="ECO:0000259" key="6">
    <source>
        <dbReference type="Pfam" id="PF05485"/>
    </source>
</evidence>
<dbReference type="AlphaFoldDB" id="A0A4Y2E1P4"/>
<keyword evidence="4" id="KW-0238">DNA-binding</keyword>
<name>A0A4Y2E1P4_ARAVE</name>
<feature type="compositionally biased region" description="Low complexity" evidence="5">
    <location>
        <begin position="65"/>
        <end position="78"/>
    </location>
</feature>
<evidence type="ECO:0000256" key="2">
    <source>
        <dbReference type="ARBA" id="ARBA00022771"/>
    </source>
</evidence>
<dbReference type="InterPro" id="IPR006612">
    <property type="entry name" value="THAP_Znf"/>
</dbReference>
<accession>A0A4Y2E1P4</accession>
<comment type="caution">
    <text evidence="7">The sequence shown here is derived from an EMBL/GenBank/DDBJ whole genome shotgun (WGS) entry which is preliminary data.</text>
</comment>
<dbReference type="EMBL" id="BGPR01000488">
    <property type="protein sequence ID" value="GBM22891.1"/>
    <property type="molecule type" value="Genomic_DNA"/>
</dbReference>
<evidence type="ECO:0000256" key="1">
    <source>
        <dbReference type="ARBA" id="ARBA00022723"/>
    </source>
</evidence>
<evidence type="ECO:0000313" key="7">
    <source>
        <dbReference type="EMBL" id="GBM22891.1"/>
    </source>
</evidence>
<organism evidence="7 8">
    <name type="scientific">Araneus ventricosus</name>
    <name type="common">Orbweaver spider</name>
    <name type="synonym">Epeira ventricosa</name>
    <dbReference type="NCBI Taxonomy" id="182803"/>
    <lineage>
        <taxon>Eukaryota</taxon>
        <taxon>Metazoa</taxon>
        <taxon>Ecdysozoa</taxon>
        <taxon>Arthropoda</taxon>
        <taxon>Chelicerata</taxon>
        <taxon>Arachnida</taxon>
        <taxon>Araneae</taxon>
        <taxon>Araneomorphae</taxon>
        <taxon>Entelegynae</taxon>
        <taxon>Araneoidea</taxon>
        <taxon>Araneidae</taxon>
        <taxon>Araneus</taxon>
    </lineage>
</organism>
<evidence type="ECO:0000256" key="3">
    <source>
        <dbReference type="ARBA" id="ARBA00022833"/>
    </source>
</evidence>
<keyword evidence="3" id="KW-0862">Zinc</keyword>
<proteinExistence type="predicted"/>
<dbReference type="Proteomes" id="UP000499080">
    <property type="component" value="Unassembled WGS sequence"/>
</dbReference>
<evidence type="ECO:0000313" key="8">
    <source>
        <dbReference type="Proteomes" id="UP000499080"/>
    </source>
</evidence>
<evidence type="ECO:0000256" key="5">
    <source>
        <dbReference type="SAM" id="MobiDB-lite"/>
    </source>
</evidence>
<keyword evidence="8" id="KW-1185">Reference proteome</keyword>
<keyword evidence="2" id="KW-0863">Zinc-finger</keyword>
<feature type="region of interest" description="Disordered" evidence="5">
    <location>
        <begin position="65"/>
        <end position="85"/>
    </location>
</feature>
<protein>
    <recommendedName>
        <fullName evidence="6">THAP-type domain-containing protein</fullName>
    </recommendedName>
</protein>
<gene>
    <name evidence="7" type="ORF">AVEN_202152_1</name>
</gene>
<reference evidence="7 8" key="1">
    <citation type="journal article" date="2019" name="Sci. Rep.">
        <title>Orb-weaving spider Araneus ventricosus genome elucidates the spidroin gene catalogue.</title>
        <authorList>
            <person name="Kono N."/>
            <person name="Nakamura H."/>
            <person name="Ohtoshi R."/>
            <person name="Moran D.A.P."/>
            <person name="Shinohara A."/>
            <person name="Yoshida Y."/>
            <person name="Fujiwara M."/>
            <person name="Mori M."/>
            <person name="Tomita M."/>
            <person name="Arakawa K."/>
        </authorList>
    </citation>
    <scope>NUCLEOTIDE SEQUENCE [LARGE SCALE GENOMIC DNA]</scope>
</reference>
<feature type="domain" description="THAP-type" evidence="6">
    <location>
        <begin position="19"/>
        <end position="63"/>
    </location>
</feature>
<sequence>MPSGQLQQTESRLLSLRVNSVCEKHFKDSEVLRNSTFYNEKTGTISAPMKWPKLKGNAVPSIFPGSPSYISSSSAIRESPSKKRQ</sequence>
<evidence type="ECO:0000256" key="4">
    <source>
        <dbReference type="ARBA" id="ARBA00023125"/>
    </source>
</evidence>